<reference evidence="1 2" key="1">
    <citation type="submission" date="2019-11" db="EMBL/GenBank/DDBJ databases">
        <title>Whole genome sequence of Oryza granulata.</title>
        <authorList>
            <person name="Li W."/>
        </authorList>
    </citation>
    <scope>NUCLEOTIDE SEQUENCE [LARGE SCALE GENOMIC DNA]</scope>
    <source>
        <strain evidence="2">cv. Menghai</strain>
        <tissue evidence="1">Leaf</tissue>
    </source>
</reference>
<evidence type="ECO:0000313" key="2">
    <source>
        <dbReference type="Proteomes" id="UP000479710"/>
    </source>
</evidence>
<accession>A0A6G1C3Q7</accession>
<sequence length="97" mass="10237">MEVVVIRHASLSQLQIRRPKWRSGVLRNDELDSGVAHGGGDPDSGVASLAKATSMVDWCAWEGPLKGVAGQHASLTQLPMSGSVRQGPFPCEGTVPC</sequence>
<protein>
    <submittedName>
        <fullName evidence="1">Uncharacterized protein</fullName>
    </submittedName>
</protein>
<keyword evidence="2" id="KW-1185">Reference proteome</keyword>
<organism evidence="1 2">
    <name type="scientific">Oryza meyeriana var. granulata</name>
    <dbReference type="NCBI Taxonomy" id="110450"/>
    <lineage>
        <taxon>Eukaryota</taxon>
        <taxon>Viridiplantae</taxon>
        <taxon>Streptophyta</taxon>
        <taxon>Embryophyta</taxon>
        <taxon>Tracheophyta</taxon>
        <taxon>Spermatophyta</taxon>
        <taxon>Magnoliopsida</taxon>
        <taxon>Liliopsida</taxon>
        <taxon>Poales</taxon>
        <taxon>Poaceae</taxon>
        <taxon>BOP clade</taxon>
        <taxon>Oryzoideae</taxon>
        <taxon>Oryzeae</taxon>
        <taxon>Oryzinae</taxon>
        <taxon>Oryza</taxon>
        <taxon>Oryza meyeriana</taxon>
    </lineage>
</organism>
<dbReference type="EMBL" id="SPHZ02000010">
    <property type="protein sequence ID" value="KAF0894820.1"/>
    <property type="molecule type" value="Genomic_DNA"/>
</dbReference>
<dbReference type="Proteomes" id="UP000479710">
    <property type="component" value="Unassembled WGS sequence"/>
</dbReference>
<evidence type="ECO:0000313" key="1">
    <source>
        <dbReference type="EMBL" id="KAF0894820.1"/>
    </source>
</evidence>
<gene>
    <name evidence="1" type="ORF">E2562_003704</name>
</gene>
<comment type="caution">
    <text evidence="1">The sequence shown here is derived from an EMBL/GenBank/DDBJ whole genome shotgun (WGS) entry which is preliminary data.</text>
</comment>
<name>A0A6G1C3Q7_9ORYZ</name>
<proteinExistence type="predicted"/>
<dbReference type="AlphaFoldDB" id="A0A6G1C3Q7"/>